<dbReference type="AlphaFoldDB" id="A0A3A1YJX3"/>
<organism evidence="4 5">
    <name type="scientific">Psittacicella hinzii</name>
    <dbReference type="NCBI Taxonomy" id="2028575"/>
    <lineage>
        <taxon>Bacteria</taxon>
        <taxon>Pseudomonadati</taxon>
        <taxon>Pseudomonadota</taxon>
        <taxon>Gammaproteobacteria</taxon>
        <taxon>Pasteurellales</taxon>
        <taxon>Psittacicellaceae</taxon>
        <taxon>Psittacicella</taxon>
    </lineage>
</organism>
<accession>A0A3A1YJX3</accession>
<evidence type="ECO:0000313" key="5">
    <source>
        <dbReference type="Proteomes" id="UP000265916"/>
    </source>
</evidence>
<dbReference type="CDD" id="cd07813">
    <property type="entry name" value="COQ10p_like"/>
    <property type="match status" value="1"/>
</dbReference>
<evidence type="ECO:0000256" key="1">
    <source>
        <dbReference type="ARBA" id="ARBA00008918"/>
    </source>
</evidence>
<evidence type="ECO:0000259" key="3">
    <source>
        <dbReference type="Pfam" id="PF03364"/>
    </source>
</evidence>
<dbReference type="GO" id="GO:0045333">
    <property type="term" value="P:cellular respiration"/>
    <property type="evidence" value="ECO:0007669"/>
    <property type="project" value="InterPro"/>
</dbReference>
<evidence type="ECO:0000313" key="4">
    <source>
        <dbReference type="EMBL" id="RIY37965.1"/>
    </source>
</evidence>
<feature type="domain" description="Coenzyme Q-binding protein COQ10 START" evidence="3">
    <location>
        <begin position="9"/>
        <end position="127"/>
    </location>
</feature>
<dbReference type="Pfam" id="PF03364">
    <property type="entry name" value="Polyketide_cyc"/>
    <property type="match status" value="1"/>
</dbReference>
<dbReference type="SUPFAM" id="SSF55961">
    <property type="entry name" value="Bet v1-like"/>
    <property type="match status" value="1"/>
</dbReference>
<dbReference type="InterPro" id="IPR044996">
    <property type="entry name" value="COQ10-like"/>
</dbReference>
<keyword evidence="2" id="KW-1277">Toxin-antitoxin system</keyword>
<dbReference type="InterPro" id="IPR005031">
    <property type="entry name" value="COQ10_START"/>
</dbReference>
<gene>
    <name evidence="4" type="ORF">CKF58_04345</name>
</gene>
<dbReference type="PANTHER" id="PTHR12901:SF10">
    <property type="entry name" value="COENZYME Q-BINDING PROTEIN COQ10, MITOCHONDRIAL"/>
    <property type="match status" value="1"/>
</dbReference>
<dbReference type="InterPro" id="IPR023393">
    <property type="entry name" value="START-like_dom_sf"/>
</dbReference>
<dbReference type="EMBL" id="NRJG01000069">
    <property type="protein sequence ID" value="RIY37965.1"/>
    <property type="molecule type" value="Genomic_DNA"/>
</dbReference>
<sequence>MIIEHSLNVDYSCEQMFNLVSDYESYPEFIEHCSNAKTFTQNNNQVLAELEMSFAGIKQSFSTNTTFYPYEKITMELAEGPFQKLKGYWKFETDALNPQQTKVSLYMDYEMNSFMEFLLGNKFKKAMIGMVDCFIARAQQKYGLN</sequence>
<proteinExistence type="inferred from homology"/>
<dbReference type="RefSeq" id="WP_119531347.1">
    <property type="nucleotide sequence ID" value="NZ_JBHSSP010000013.1"/>
</dbReference>
<comment type="caution">
    <text evidence="4">The sequence shown here is derived from an EMBL/GenBank/DDBJ whole genome shotgun (WGS) entry which is preliminary data.</text>
</comment>
<reference evidence="4 5" key="1">
    <citation type="submission" date="2017-08" db="EMBL/GenBank/DDBJ databases">
        <title>Reclassification of Bisgaard taxon 37 and 44.</title>
        <authorList>
            <person name="Christensen H."/>
        </authorList>
    </citation>
    <scope>NUCLEOTIDE SEQUENCE [LARGE SCALE GENOMIC DNA]</scope>
    <source>
        <strain evidence="4 5">111</strain>
    </source>
</reference>
<evidence type="ECO:0000256" key="2">
    <source>
        <dbReference type="ARBA" id="ARBA00022649"/>
    </source>
</evidence>
<name>A0A3A1YJX3_9GAMM</name>
<comment type="similarity">
    <text evidence="1">Belongs to the ribosome association toxin RatA family.</text>
</comment>
<dbReference type="GO" id="GO:0048039">
    <property type="term" value="F:ubiquinone binding"/>
    <property type="evidence" value="ECO:0007669"/>
    <property type="project" value="InterPro"/>
</dbReference>
<dbReference type="PANTHER" id="PTHR12901">
    <property type="entry name" value="SPERM PROTEIN HOMOLOG"/>
    <property type="match status" value="1"/>
</dbReference>
<protein>
    <recommendedName>
        <fullName evidence="3">Coenzyme Q-binding protein COQ10 START domain-containing protein</fullName>
    </recommendedName>
</protein>
<dbReference type="Gene3D" id="3.30.530.20">
    <property type="match status" value="1"/>
</dbReference>
<dbReference type="Proteomes" id="UP000265916">
    <property type="component" value="Unassembled WGS sequence"/>
</dbReference>
<dbReference type="OrthoDB" id="9804759at2"/>
<keyword evidence="5" id="KW-1185">Reference proteome</keyword>